<proteinExistence type="predicted"/>
<accession>A0A1S4BL55</accession>
<evidence type="ECO:0000256" key="1">
    <source>
        <dbReference type="SAM" id="MobiDB-lite"/>
    </source>
</evidence>
<evidence type="ECO:0000313" key="2">
    <source>
        <dbReference type="RefSeq" id="XP_016489599.1"/>
    </source>
</evidence>
<protein>
    <submittedName>
        <fullName evidence="2">Uncharacterized protein</fullName>
    </submittedName>
</protein>
<dbReference type="RefSeq" id="XP_016489599.1">
    <property type="nucleotide sequence ID" value="XM_016634113.1"/>
</dbReference>
<dbReference type="KEGG" id="nta:107809467"/>
<organism evidence="2">
    <name type="scientific">Nicotiana tabacum</name>
    <name type="common">Common tobacco</name>
    <dbReference type="NCBI Taxonomy" id="4097"/>
    <lineage>
        <taxon>Eukaryota</taxon>
        <taxon>Viridiplantae</taxon>
        <taxon>Streptophyta</taxon>
        <taxon>Embryophyta</taxon>
        <taxon>Tracheophyta</taxon>
        <taxon>Spermatophyta</taxon>
        <taxon>Magnoliopsida</taxon>
        <taxon>eudicotyledons</taxon>
        <taxon>Gunneridae</taxon>
        <taxon>Pentapetalae</taxon>
        <taxon>asterids</taxon>
        <taxon>lamiids</taxon>
        <taxon>Solanales</taxon>
        <taxon>Solanaceae</taxon>
        <taxon>Nicotianoideae</taxon>
        <taxon>Nicotianeae</taxon>
        <taxon>Nicotiana</taxon>
    </lineage>
</organism>
<sequence>MQFPDSRSGSRAFYQRSPIGLFRARVARTFKGPVGGPFSWPWEGFCNEAPSGDEDVLPQSPAPKQAKEKKRKGIPSSPNSEKQKPRWQIGNAAVDSLAPFSSASSRRGF</sequence>
<reference evidence="2" key="1">
    <citation type="submission" date="2025-08" db="UniProtKB">
        <authorList>
            <consortium name="RefSeq"/>
        </authorList>
    </citation>
    <scope>IDENTIFICATION</scope>
</reference>
<dbReference type="AlphaFoldDB" id="A0A1S4BL55"/>
<name>A0A1S4BL55_TOBAC</name>
<feature type="region of interest" description="Disordered" evidence="1">
    <location>
        <begin position="33"/>
        <end position="93"/>
    </location>
</feature>
<dbReference type="PaxDb" id="4097-A0A1S4BL55"/>
<gene>
    <name evidence="2" type="primary">LOC107809467</name>
</gene>